<dbReference type="Gene3D" id="3.20.20.80">
    <property type="entry name" value="Glycosidases"/>
    <property type="match status" value="1"/>
</dbReference>
<feature type="domain" description="GTA TIM-barrel-like" evidence="1">
    <location>
        <begin position="1"/>
        <end position="285"/>
    </location>
</feature>
<dbReference type="CDD" id="cd19607">
    <property type="entry name" value="GTA_TIM-barrel-like"/>
    <property type="match status" value="1"/>
</dbReference>
<dbReference type="InterPro" id="IPR025195">
    <property type="entry name" value="GTA_TIM_dom"/>
</dbReference>
<evidence type="ECO:0000313" key="4">
    <source>
        <dbReference type="EMBL" id="MET3599248.1"/>
    </source>
</evidence>
<dbReference type="Proteomes" id="UP001549164">
    <property type="component" value="Unassembled WGS sequence"/>
</dbReference>
<dbReference type="EMBL" id="JBEPLY010000003">
    <property type="protein sequence ID" value="MET3599248.1"/>
    <property type="molecule type" value="Genomic_DNA"/>
</dbReference>
<keyword evidence="5" id="KW-1185">Reference proteome</keyword>
<evidence type="ECO:0000313" key="5">
    <source>
        <dbReference type="Proteomes" id="UP001549164"/>
    </source>
</evidence>
<feature type="domain" description="Tip attachment protein J" evidence="2">
    <location>
        <begin position="346"/>
        <end position="505"/>
    </location>
</feature>
<protein>
    <recommendedName>
        <fullName evidence="6">Phage tail protein</fullName>
    </recommendedName>
</protein>
<proteinExistence type="predicted"/>
<comment type="caution">
    <text evidence="4">The sequence shown here is derived from an EMBL/GenBank/DDBJ whole genome shotgun (WGS) entry which is preliminary data.</text>
</comment>
<dbReference type="Pfam" id="PF23666">
    <property type="entry name" value="Rcc01698_C"/>
    <property type="match status" value="1"/>
</dbReference>
<feature type="domain" description="Rcc01698-like C-terminal" evidence="3">
    <location>
        <begin position="597"/>
        <end position="695"/>
    </location>
</feature>
<dbReference type="Pfam" id="PF13547">
    <property type="entry name" value="GTA_TIM"/>
    <property type="match status" value="1"/>
</dbReference>
<dbReference type="Pfam" id="PF13550">
    <property type="entry name" value="Phage-tail_3"/>
    <property type="match status" value="1"/>
</dbReference>
<organism evidence="4 5">
    <name type="scientific">Martelella mangrovi</name>
    <dbReference type="NCBI Taxonomy" id="1397477"/>
    <lineage>
        <taxon>Bacteria</taxon>
        <taxon>Pseudomonadati</taxon>
        <taxon>Pseudomonadota</taxon>
        <taxon>Alphaproteobacteria</taxon>
        <taxon>Hyphomicrobiales</taxon>
        <taxon>Aurantimonadaceae</taxon>
        <taxon>Martelella</taxon>
    </lineage>
</organism>
<evidence type="ECO:0000259" key="1">
    <source>
        <dbReference type="Pfam" id="PF13547"/>
    </source>
</evidence>
<gene>
    <name evidence="4" type="ORF">ABID12_001179</name>
</gene>
<dbReference type="InterPro" id="IPR056490">
    <property type="entry name" value="Rcc01698_C"/>
</dbReference>
<reference evidence="4 5" key="1">
    <citation type="submission" date="2024-06" db="EMBL/GenBank/DDBJ databases">
        <title>Genomic Encyclopedia of Type Strains, Phase IV (KMG-IV): sequencing the most valuable type-strain genomes for metagenomic binning, comparative biology and taxonomic classification.</title>
        <authorList>
            <person name="Goeker M."/>
        </authorList>
    </citation>
    <scope>NUCLEOTIDE SEQUENCE [LARGE SCALE GENOMIC DNA]</scope>
    <source>
        <strain evidence="4 5">DSM 28102</strain>
    </source>
</reference>
<sequence length="852" mass="93228">MHYAHLAAASGGVDGFIIGSELRGLTAIRDQNDAFPFVEGLVELAADVRGILGPETALTYGADWSEYFGYHPADGSGDVYFNLDALWASPDITAIGIDNYMPLSDWRDDDLAADNPDGFRTATDPTGLEGQIAAGEGFDWYYASDADRRMRVRSPITDGLVGKPWVYRYKDLEGWWTNLHYNRIGGSEATTPSSWTPMAKPIWFTELGCPAVDKGSGQPNVFADPKSAESAYPYFSKGRRSDDEQRRFLETHLDWWAGAQAPAGMVDPDHIFLWCWDIRPYPAFPQNSELWSDGDNWTAGHWLNGRLGATTLADTVRTLLADHGFHDCDTRLLSGDLVGYQQADIDAARDLIEPLLSLYLADCIETAGGLVFRSRQRASLPSRQIEILAEPDEAAGLWRETRLHDSDLAGEATVTYLDPATRYEQASARSSRAVAANDRVLRYGLPTVLSEATAIERASALLRESRIAVRTLQLDLSPQERSVEIGDVFDLKDGPAGRFMVTRLELADTIRVEARSFSPGAGNVARVTDRWHSPDNMPSEGFSPRVMFLDLARDRAGASEDFARIAVFARPWRRCFIASSATTEGYQPGAVAERPAATATLVSPLMPGISGRFDFTRELVIDLDFGGLASATKAAVLSGENRLAIRADNGVFEIVGFLDAAELSPGRWRVGGLLRGLHGTEDAMAAGASAGADAVVLNASVVPLGIRAQHVGLARNYVVETAHGQIAPQAPYSFAGGIRAETPLSPVHFRGWRLASGDVAFRWIRRSRIDADDWSAAEIPLDEETEAYRLELFDGETRVRSVDTTSPEWLYPEVDQIADFGARPELISIRLRQMGRKVPLGTALNAQISLPG</sequence>
<evidence type="ECO:0000259" key="2">
    <source>
        <dbReference type="Pfam" id="PF13550"/>
    </source>
</evidence>
<name>A0ABV2I8K5_9HYPH</name>
<accession>A0ABV2I8K5</accession>
<evidence type="ECO:0000259" key="3">
    <source>
        <dbReference type="Pfam" id="PF23666"/>
    </source>
</evidence>
<evidence type="ECO:0008006" key="6">
    <source>
        <dbReference type="Google" id="ProtNLM"/>
    </source>
</evidence>
<dbReference type="InterPro" id="IPR032876">
    <property type="entry name" value="J_dom"/>
</dbReference>